<dbReference type="InterPro" id="IPR017261">
    <property type="entry name" value="DNA_mismatch_repair_MutS/MSH"/>
</dbReference>
<evidence type="ECO:0000256" key="5">
    <source>
        <dbReference type="ARBA" id="ARBA00022840"/>
    </source>
</evidence>
<dbReference type="Gene3D" id="3.30.420.110">
    <property type="entry name" value="MutS, connector domain"/>
    <property type="match status" value="1"/>
</dbReference>
<dbReference type="SMART" id="SM00534">
    <property type="entry name" value="MUTSac"/>
    <property type="match status" value="1"/>
</dbReference>
<dbReference type="Gene3D" id="3.40.1170.10">
    <property type="entry name" value="DNA repair protein MutS, domain I"/>
    <property type="match status" value="1"/>
</dbReference>
<dbReference type="PROSITE" id="PS00486">
    <property type="entry name" value="DNA_MISMATCH_REPAIR_2"/>
    <property type="match status" value="1"/>
</dbReference>
<dbReference type="PANTHER" id="PTHR11361:SF122">
    <property type="entry name" value="DNA MISMATCH REPAIR PROTEIN MSH3"/>
    <property type="match status" value="1"/>
</dbReference>
<evidence type="ECO:0000313" key="14">
    <source>
        <dbReference type="Proteomes" id="UP001476247"/>
    </source>
</evidence>
<dbReference type="Pfam" id="PF00488">
    <property type="entry name" value="MutS_V"/>
    <property type="match status" value="1"/>
</dbReference>
<accession>A0ABP9YE53</accession>
<comment type="subcellular location">
    <subcellularLocation>
        <location evidence="1">Nucleus</location>
    </subcellularLocation>
</comment>
<dbReference type="Pfam" id="PF01624">
    <property type="entry name" value="MutS_I"/>
    <property type="match status" value="1"/>
</dbReference>
<dbReference type="PIRSF" id="PIRSF037677">
    <property type="entry name" value="DNA_mis_repair_Msh6"/>
    <property type="match status" value="1"/>
</dbReference>
<dbReference type="InterPro" id="IPR027417">
    <property type="entry name" value="P-loop_NTPase"/>
</dbReference>
<evidence type="ECO:0000256" key="3">
    <source>
        <dbReference type="ARBA" id="ARBA00022741"/>
    </source>
</evidence>
<dbReference type="InterPro" id="IPR036678">
    <property type="entry name" value="MutS_con_dom_sf"/>
</dbReference>
<dbReference type="NCBIfam" id="NF003810">
    <property type="entry name" value="PRK05399.1"/>
    <property type="match status" value="1"/>
</dbReference>
<reference evidence="13 14" key="1">
    <citation type="submission" date="2024-04" db="EMBL/GenBank/DDBJ databases">
        <title>genome sequences of Mucor flavus KT1a and Helicostylum pulchrum KT1b strains isolation_sourced from the surface of a dry-aged beef.</title>
        <authorList>
            <person name="Toyotome T."/>
            <person name="Hosono M."/>
            <person name="Torimaru M."/>
            <person name="Fukuda K."/>
            <person name="Mikami N."/>
        </authorList>
    </citation>
    <scope>NUCLEOTIDE SEQUENCE [LARGE SCALE GENOMIC DNA]</scope>
    <source>
        <strain evidence="13 14">KT1b</strain>
    </source>
</reference>
<evidence type="ECO:0000256" key="8">
    <source>
        <dbReference type="ARBA" id="ARBA00023242"/>
    </source>
</evidence>
<keyword evidence="3 10" id="KW-0547">Nucleotide-binding</keyword>
<feature type="region of interest" description="Disordered" evidence="11">
    <location>
        <begin position="1"/>
        <end position="48"/>
    </location>
</feature>
<dbReference type="Pfam" id="PF05192">
    <property type="entry name" value="MutS_III"/>
    <property type="match status" value="1"/>
</dbReference>
<evidence type="ECO:0000256" key="7">
    <source>
        <dbReference type="ARBA" id="ARBA00023204"/>
    </source>
</evidence>
<gene>
    <name evidence="13" type="ORF">HPULCUR_010756</name>
</gene>
<dbReference type="Gene3D" id="3.40.50.300">
    <property type="entry name" value="P-loop containing nucleotide triphosphate hydrolases"/>
    <property type="match status" value="1"/>
</dbReference>
<keyword evidence="6 10" id="KW-0238">DNA-binding</keyword>
<dbReference type="PANTHER" id="PTHR11361">
    <property type="entry name" value="DNA MISMATCH REPAIR PROTEIN MUTS FAMILY MEMBER"/>
    <property type="match status" value="1"/>
</dbReference>
<dbReference type="SUPFAM" id="SSF48334">
    <property type="entry name" value="DNA repair protein MutS, domain III"/>
    <property type="match status" value="1"/>
</dbReference>
<dbReference type="InterPro" id="IPR007695">
    <property type="entry name" value="DNA_mismatch_repair_MutS-lik_N"/>
</dbReference>
<dbReference type="InterPro" id="IPR007696">
    <property type="entry name" value="DNA_mismatch_repair_MutS_core"/>
</dbReference>
<keyword evidence="4 10" id="KW-0227">DNA damage</keyword>
<comment type="function">
    <text evidence="10">Component of the post-replicative DNA mismatch repair system (MMR).</text>
</comment>
<dbReference type="SUPFAM" id="SSF53150">
    <property type="entry name" value="DNA repair protein MutS, domain II"/>
    <property type="match status" value="1"/>
</dbReference>
<evidence type="ECO:0000256" key="10">
    <source>
        <dbReference type="RuleBase" id="RU003756"/>
    </source>
</evidence>
<evidence type="ECO:0000256" key="11">
    <source>
        <dbReference type="SAM" id="MobiDB-lite"/>
    </source>
</evidence>
<keyword evidence="14" id="KW-1185">Reference proteome</keyword>
<dbReference type="Proteomes" id="UP001476247">
    <property type="component" value="Unassembled WGS sequence"/>
</dbReference>
<dbReference type="SMART" id="SM00533">
    <property type="entry name" value="MUTSd"/>
    <property type="match status" value="1"/>
</dbReference>
<dbReference type="InterPro" id="IPR000432">
    <property type="entry name" value="DNA_mismatch_repair_MutS_C"/>
</dbReference>
<dbReference type="SUPFAM" id="SSF52540">
    <property type="entry name" value="P-loop containing nucleoside triphosphate hydrolases"/>
    <property type="match status" value="1"/>
</dbReference>
<comment type="similarity">
    <text evidence="2">Belongs to the DNA mismatch repair MutS family. MSH3 subfamily.</text>
</comment>
<feature type="compositionally biased region" description="Basic and acidic residues" evidence="11">
    <location>
        <begin position="14"/>
        <end position="28"/>
    </location>
</feature>
<dbReference type="SUPFAM" id="SSF55271">
    <property type="entry name" value="DNA repair protein MutS, domain I"/>
    <property type="match status" value="1"/>
</dbReference>
<evidence type="ECO:0000259" key="12">
    <source>
        <dbReference type="PROSITE" id="PS00486"/>
    </source>
</evidence>
<evidence type="ECO:0000256" key="2">
    <source>
        <dbReference type="ARBA" id="ARBA00007094"/>
    </source>
</evidence>
<dbReference type="InterPro" id="IPR007860">
    <property type="entry name" value="DNA_mmatch_repair_MutS_con_dom"/>
</dbReference>
<dbReference type="InterPro" id="IPR045076">
    <property type="entry name" value="MutS"/>
</dbReference>
<dbReference type="Pfam" id="PF05188">
    <property type="entry name" value="MutS_II"/>
    <property type="match status" value="1"/>
</dbReference>
<protein>
    <recommendedName>
        <fullName evidence="9">MutS protein homolog 3</fullName>
    </recommendedName>
</protein>
<evidence type="ECO:0000256" key="4">
    <source>
        <dbReference type="ARBA" id="ARBA00022763"/>
    </source>
</evidence>
<dbReference type="Gene3D" id="1.10.1420.10">
    <property type="match status" value="2"/>
</dbReference>
<evidence type="ECO:0000256" key="1">
    <source>
        <dbReference type="ARBA" id="ARBA00004123"/>
    </source>
</evidence>
<dbReference type="InterPro" id="IPR007861">
    <property type="entry name" value="DNA_mismatch_repair_MutS_clamp"/>
</dbReference>
<evidence type="ECO:0000256" key="6">
    <source>
        <dbReference type="ARBA" id="ARBA00023125"/>
    </source>
</evidence>
<sequence length="950" mass="108204">MKRQASISAFFSKKPVEKKVKSKEHESSESSSQAMDIDTVPKPTIPKPIITQKLSGDELKRLQERFANKFGARDEQLLQKRQHVESLMTDPNTAIPRQKYTPLESQVVDLKARYPGCLLLIEVGYKFRFFGEDAKVASRVLHIANFIDRNFYVASIPVHRLNYHVQKLVNAGYKVGIVRQTETAALKAVGANRGAPFQRELTQMITKGTMVDEMTVADNQERYLMCLVEEKRGGNGPDDRVFTGMVAVKLSTGDVVYDTFSDTFMRSELETRLLHIEPSEILIPSKNISQPTEKLLNHLSGQKSTCLGNESVRIERMPVDDLFCEDYNRALTFVTDFYESTSYLSTIVELPDIIIKSLACLIRYVEEFNLTSILKTTKFFTHFVSQSHMLLNGNTLVNLEIYRNNTNFKEEGSLFSVLNHTKTKFGQRLLRKWVGRPLVDINKLNERVNAIEELIHTDVKKKDRVLSLLKQLPDIEKGLCRIHYGKASPKEVVQVLETLEKVSLSFQQEQEPRFESELLNGLFDTLPRIYSDVIGFKESIHCNCKGDLLSFFKSESRWPEIPKQKNNIKYIESLLQDHLVQLQQVTQLPDLKFVTVAAVEYQLEVPNNAKSKKVPDDWIKVSRTKAVSRYHTNYVIQQLAEREQYRELLLLAAEKAYKDFMSEISTKYEEFRQVALCLAHIDCLLSLATTASQPNYVKPEFTDKAEIQVTEGRHPIIERGGSNYVANDIEFTADTERAMILTGPNMGGKSSYIRQIGLIAIMGQIGSYVPARSARLGVLDAVYTRMGASDNMMRGESTFMVELHETSDIMKHATARSLVILDELGRGTSTHDGQAIAYAVLHYFLQQVQSITLFVTHYPSIGSLQSMFRDRVRNCYMSYLEEKDDDGIPNIVFLYKLVNGLATESYGMNVARLAGVPIPVIKNAIQKSNEVQDQMKQRTEHIEMLRRILK</sequence>
<dbReference type="InterPro" id="IPR016151">
    <property type="entry name" value="DNA_mismatch_repair_MutS_N"/>
</dbReference>
<dbReference type="Pfam" id="PF05190">
    <property type="entry name" value="MutS_IV"/>
    <property type="match status" value="1"/>
</dbReference>
<dbReference type="InterPro" id="IPR036187">
    <property type="entry name" value="DNA_mismatch_repair_MutS_sf"/>
</dbReference>
<proteinExistence type="inferred from homology"/>
<keyword evidence="5" id="KW-0067">ATP-binding</keyword>
<comment type="caution">
    <text evidence="13">The sequence shown here is derived from an EMBL/GenBank/DDBJ whole genome shotgun (WGS) entry which is preliminary data.</text>
</comment>
<keyword evidence="8" id="KW-0539">Nucleus</keyword>
<keyword evidence="7 10" id="KW-0234">DNA repair</keyword>
<evidence type="ECO:0000256" key="9">
    <source>
        <dbReference type="ARBA" id="ARBA00029792"/>
    </source>
</evidence>
<dbReference type="EMBL" id="BAABUJ010000043">
    <property type="protein sequence ID" value="GAA5805242.1"/>
    <property type="molecule type" value="Genomic_DNA"/>
</dbReference>
<organism evidence="13 14">
    <name type="scientific">Helicostylum pulchrum</name>
    <dbReference type="NCBI Taxonomy" id="562976"/>
    <lineage>
        <taxon>Eukaryota</taxon>
        <taxon>Fungi</taxon>
        <taxon>Fungi incertae sedis</taxon>
        <taxon>Mucoromycota</taxon>
        <taxon>Mucoromycotina</taxon>
        <taxon>Mucoromycetes</taxon>
        <taxon>Mucorales</taxon>
        <taxon>Mucorineae</taxon>
        <taxon>Mucoraceae</taxon>
        <taxon>Helicostylum</taxon>
    </lineage>
</organism>
<evidence type="ECO:0000313" key="13">
    <source>
        <dbReference type="EMBL" id="GAA5805242.1"/>
    </source>
</evidence>
<feature type="domain" description="DNA mismatch repair proteins mutS family" evidence="12">
    <location>
        <begin position="817"/>
        <end position="833"/>
    </location>
</feature>
<name>A0ABP9YE53_9FUNG</name>